<evidence type="ECO:0000259" key="1">
    <source>
        <dbReference type="PROSITE" id="PS50878"/>
    </source>
</evidence>
<dbReference type="EMBL" id="CP144747">
    <property type="protein sequence ID" value="WVZ62021.1"/>
    <property type="molecule type" value="Genomic_DNA"/>
</dbReference>
<dbReference type="AlphaFoldDB" id="A0AAQ3WI29"/>
<dbReference type="InterPro" id="IPR043502">
    <property type="entry name" value="DNA/RNA_pol_sf"/>
</dbReference>
<organism evidence="2 3">
    <name type="scientific">Paspalum notatum var. saurae</name>
    <dbReference type="NCBI Taxonomy" id="547442"/>
    <lineage>
        <taxon>Eukaryota</taxon>
        <taxon>Viridiplantae</taxon>
        <taxon>Streptophyta</taxon>
        <taxon>Embryophyta</taxon>
        <taxon>Tracheophyta</taxon>
        <taxon>Spermatophyta</taxon>
        <taxon>Magnoliopsida</taxon>
        <taxon>Liliopsida</taxon>
        <taxon>Poales</taxon>
        <taxon>Poaceae</taxon>
        <taxon>PACMAD clade</taxon>
        <taxon>Panicoideae</taxon>
        <taxon>Andropogonodae</taxon>
        <taxon>Paspaleae</taxon>
        <taxon>Paspalinae</taxon>
        <taxon>Paspalum</taxon>
    </lineage>
</organism>
<dbReference type="PROSITE" id="PS50878">
    <property type="entry name" value="RT_POL"/>
    <property type="match status" value="1"/>
</dbReference>
<protein>
    <recommendedName>
        <fullName evidence="1">Reverse transcriptase domain-containing protein</fullName>
    </recommendedName>
</protein>
<accession>A0AAQ3WI29</accession>
<reference evidence="2 3" key="1">
    <citation type="submission" date="2024-02" db="EMBL/GenBank/DDBJ databases">
        <title>High-quality chromosome-scale genome assembly of Pensacola bahiagrass (Paspalum notatum Flugge var. saurae).</title>
        <authorList>
            <person name="Vega J.M."/>
            <person name="Podio M."/>
            <person name="Orjuela J."/>
            <person name="Siena L.A."/>
            <person name="Pessino S.C."/>
            <person name="Combes M.C."/>
            <person name="Mariac C."/>
            <person name="Albertini E."/>
            <person name="Pupilli F."/>
            <person name="Ortiz J.P.A."/>
            <person name="Leblanc O."/>
        </authorList>
    </citation>
    <scope>NUCLEOTIDE SEQUENCE [LARGE SCALE GENOMIC DNA]</scope>
    <source>
        <strain evidence="2">R1</strain>
        <tissue evidence="2">Leaf</tissue>
    </source>
</reference>
<evidence type="ECO:0000313" key="2">
    <source>
        <dbReference type="EMBL" id="WVZ62021.1"/>
    </source>
</evidence>
<dbReference type="Pfam" id="PF00078">
    <property type="entry name" value="RVT_1"/>
    <property type="match status" value="1"/>
</dbReference>
<dbReference type="PANTHER" id="PTHR33116">
    <property type="entry name" value="REVERSE TRANSCRIPTASE ZINC-BINDING DOMAIN-CONTAINING PROTEIN-RELATED-RELATED"/>
    <property type="match status" value="1"/>
</dbReference>
<dbReference type="CDD" id="cd01650">
    <property type="entry name" value="RT_nLTR_like"/>
    <property type="match status" value="1"/>
</dbReference>
<sequence>MVNAWSKRFWDLRDILVNFRDLNIWFSKFEDLRCGWGADRFDQTGFLRGRSIAENFVYAMELVQCCHKRKMPTLVLKLDFAKAFDTVHWPALMEILAARGFSAKWIGWIQLLLSTSKTAVLLNGCPGPWFGCKRGLRQGDPISPYLFLLVADVLQQMIKQDPCIRHPVQTELLGAGDVEGIERLAALLNQFSSATGLAINYSKSVLAPMHMEEAQVQCCVEVLGCKRESFPQTYLGLPLSNSKLRLSAFSPLIAKADKYLAGWLATLLNPMGRLVLSADIPYEFATARLGDSQSRWINVDEVFSGQVLRKQMEPNAWSPGKMYNRRGALVA</sequence>
<evidence type="ECO:0000313" key="3">
    <source>
        <dbReference type="Proteomes" id="UP001341281"/>
    </source>
</evidence>
<dbReference type="PANTHER" id="PTHR33116:SF87">
    <property type="entry name" value="OS01G0158850 PROTEIN"/>
    <property type="match status" value="1"/>
</dbReference>
<dbReference type="InterPro" id="IPR000477">
    <property type="entry name" value="RT_dom"/>
</dbReference>
<feature type="domain" description="Reverse transcriptase" evidence="1">
    <location>
        <begin position="1"/>
        <end position="239"/>
    </location>
</feature>
<dbReference type="Proteomes" id="UP001341281">
    <property type="component" value="Chromosome 03"/>
</dbReference>
<proteinExistence type="predicted"/>
<keyword evidence="3" id="KW-1185">Reference proteome</keyword>
<dbReference type="SUPFAM" id="SSF56672">
    <property type="entry name" value="DNA/RNA polymerases"/>
    <property type="match status" value="1"/>
</dbReference>
<name>A0AAQ3WI29_PASNO</name>
<gene>
    <name evidence="2" type="ORF">U9M48_011816</name>
</gene>